<reference evidence="3 4" key="1">
    <citation type="submission" date="2015-07" db="EMBL/GenBank/DDBJ databases">
        <title>A draft genome sequence of Mycobacterium wolinskyi.</title>
        <authorList>
            <person name="de Man T.J."/>
            <person name="Perry K.A."/>
            <person name="Coulliette A.D."/>
            <person name="Jensen B."/>
            <person name="Toney N.C."/>
            <person name="Limbago B.M."/>
            <person name="Noble-Wang J."/>
        </authorList>
    </citation>
    <scope>NUCLEOTIDE SEQUENCE [LARGE SCALE GENOMIC DNA]</scope>
    <source>
        <strain evidence="3 4">CDC_01</strain>
    </source>
</reference>
<dbReference type="Pfam" id="PF11716">
    <property type="entry name" value="MDMPI_N"/>
    <property type="match status" value="1"/>
</dbReference>
<keyword evidence="4" id="KW-1185">Reference proteome</keyword>
<dbReference type="InterPro" id="IPR034660">
    <property type="entry name" value="DinB/YfiT-like"/>
</dbReference>
<sequence length="208" mass="22642">MQLARDERTEFAEFLDGLTPQQWDSPTLCGDWRVRDVAAHVIGYDALSRGETIRRMAKGLVTRGGANAVGVAEDAGKQPGELIALFRRYAEPRGLTAGFCGRIALADGMIHQQDIRRSLGLPRVIPPDRLRVVLNFAIWAPPLRGALRTRGVRLVATDLDWSWGRGPEVRGPGEAVLMAMAGRGAALTDLDGPGKDRLAGRLSPRSVR</sequence>
<dbReference type="EMBL" id="LGTW01000005">
    <property type="protein sequence ID" value="KWX24474.1"/>
    <property type="molecule type" value="Genomic_DNA"/>
</dbReference>
<dbReference type="PATRIC" id="fig|59750.3.peg.5925"/>
<accession>A0A132PQC4</accession>
<dbReference type="STRING" id="59750.AWC31_05785"/>
<dbReference type="RefSeq" id="WP_067847909.1">
    <property type="nucleotide sequence ID" value="NZ_LGTW01000005.1"/>
</dbReference>
<evidence type="ECO:0000259" key="2">
    <source>
        <dbReference type="Pfam" id="PF11716"/>
    </source>
</evidence>
<evidence type="ECO:0000313" key="4">
    <source>
        <dbReference type="Proteomes" id="UP000070612"/>
    </source>
</evidence>
<feature type="region of interest" description="Disordered" evidence="1">
    <location>
        <begin position="188"/>
        <end position="208"/>
    </location>
</feature>
<comment type="caution">
    <text evidence="3">The sequence shown here is derived from an EMBL/GenBank/DDBJ whole genome shotgun (WGS) entry which is preliminary data.</text>
</comment>
<name>A0A132PQC4_9MYCO</name>
<dbReference type="InterPro" id="IPR024344">
    <property type="entry name" value="MDMPI_metal-binding"/>
</dbReference>
<protein>
    <submittedName>
        <fullName evidence="3">DinB family protein</fullName>
    </submittedName>
</protein>
<proteinExistence type="predicted"/>
<dbReference type="InterPro" id="IPR017517">
    <property type="entry name" value="Maleyloyr_isom"/>
</dbReference>
<evidence type="ECO:0000256" key="1">
    <source>
        <dbReference type="SAM" id="MobiDB-lite"/>
    </source>
</evidence>
<dbReference type="NCBIfam" id="TIGR03083">
    <property type="entry name" value="maleylpyruvate isomerase family mycothiol-dependent enzyme"/>
    <property type="match status" value="1"/>
</dbReference>
<organism evidence="3 4">
    <name type="scientific">Mycolicibacterium wolinskyi</name>
    <dbReference type="NCBI Taxonomy" id="59750"/>
    <lineage>
        <taxon>Bacteria</taxon>
        <taxon>Bacillati</taxon>
        <taxon>Actinomycetota</taxon>
        <taxon>Actinomycetes</taxon>
        <taxon>Mycobacteriales</taxon>
        <taxon>Mycobacteriaceae</taxon>
        <taxon>Mycolicibacterium</taxon>
    </lineage>
</organism>
<dbReference type="Gene3D" id="1.20.120.450">
    <property type="entry name" value="dinb family like domain"/>
    <property type="match status" value="1"/>
</dbReference>
<feature type="domain" description="Mycothiol-dependent maleylpyruvate isomerase metal-binding" evidence="2">
    <location>
        <begin position="5"/>
        <end position="90"/>
    </location>
</feature>
<dbReference type="AlphaFoldDB" id="A0A132PQC4"/>
<gene>
    <name evidence="3" type="ORF">AFM11_09440</name>
</gene>
<dbReference type="SUPFAM" id="SSF109854">
    <property type="entry name" value="DinB/YfiT-like putative metalloenzymes"/>
    <property type="match status" value="1"/>
</dbReference>
<dbReference type="GO" id="GO:0046872">
    <property type="term" value="F:metal ion binding"/>
    <property type="evidence" value="ECO:0007669"/>
    <property type="project" value="InterPro"/>
</dbReference>
<dbReference type="Proteomes" id="UP000070612">
    <property type="component" value="Unassembled WGS sequence"/>
</dbReference>
<evidence type="ECO:0000313" key="3">
    <source>
        <dbReference type="EMBL" id="KWX24474.1"/>
    </source>
</evidence>